<proteinExistence type="predicted"/>
<evidence type="ECO:0000313" key="1">
    <source>
        <dbReference type="EMBL" id="MEM5288951.1"/>
    </source>
</evidence>
<dbReference type="SUPFAM" id="SSF52266">
    <property type="entry name" value="SGNH hydrolase"/>
    <property type="match status" value="1"/>
</dbReference>
<sequence>MSTQMKVFASQQLGTQHAPDLSPFNWQFLAQGDSWFSLSTLKPWAASRLLDHMQFPQRTVTVNCADPGDTLAHMVDMRRDPLFFSLLAGPKEQPWNAILLSAGGNDLIDAVQVPPVDADQMPIAPHERLLLTESEWDGPLSVDKYISQDGWANFANHLTLQFKALDFIRSKSRNNRNTPIFTHTYDYATPRPSPAIAGLGPWLMPALVTYKVPMQDWDKVADAFIDKLAEITLNLGLPNVHVIDTRKSLTRAVDDSPGVSNDWENEIHPTGDGYEKMAPRYVERICSVLGIA</sequence>
<dbReference type="Gene3D" id="3.40.50.1110">
    <property type="entry name" value="SGNH hydrolase"/>
    <property type="match status" value="1"/>
</dbReference>
<keyword evidence="2" id="KW-1185">Reference proteome</keyword>
<dbReference type="Proteomes" id="UP001494588">
    <property type="component" value="Unassembled WGS sequence"/>
</dbReference>
<protein>
    <submittedName>
        <fullName evidence="1">GDSL-type esterase/lipase family protein</fullName>
    </submittedName>
</protein>
<comment type="caution">
    <text evidence="1">The sequence shown here is derived from an EMBL/GenBank/DDBJ whole genome shotgun (WGS) entry which is preliminary data.</text>
</comment>
<accession>A0ABU9QHQ1</accession>
<gene>
    <name evidence="1" type="ORF">V4C55_24775</name>
</gene>
<evidence type="ECO:0000313" key="2">
    <source>
        <dbReference type="Proteomes" id="UP001494588"/>
    </source>
</evidence>
<dbReference type="InterPro" id="IPR036514">
    <property type="entry name" value="SGNH_hydro_sf"/>
</dbReference>
<dbReference type="RefSeq" id="WP_201653619.1">
    <property type="nucleotide sequence ID" value="NZ_CAJHCS010000018.1"/>
</dbReference>
<name>A0ABU9QHQ1_9BURK</name>
<dbReference type="EMBL" id="JAZHGC010000022">
    <property type="protein sequence ID" value="MEM5288951.1"/>
    <property type="molecule type" value="Genomic_DNA"/>
</dbReference>
<reference evidence="1 2" key="1">
    <citation type="submission" date="2024-01" db="EMBL/GenBank/DDBJ databases">
        <title>The diversity of rhizobia nodulating Mimosa spp. in eleven states of Brazil covering several biomes is determined by host plant, location, and edaphic factors.</title>
        <authorList>
            <person name="Rouws L."/>
            <person name="Barauna A."/>
            <person name="Beukes C."/>
            <person name="De Faria S.M."/>
            <person name="Gross E."/>
            <person name="Dos Reis Junior F.B."/>
            <person name="Simon M."/>
            <person name="Maluk M."/>
            <person name="Odee D.W."/>
            <person name="Kenicer G."/>
            <person name="Young J.P.W."/>
            <person name="Reis V.M."/>
            <person name="Zilli J."/>
            <person name="James E.K."/>
        </authorList>
    </citation>
    <scope>NUCLEOTIDE SEQUENCE [LARGE SCALE GENOMIC DNA]</scope>
    <source>
        <strain evidence="1 2">JPY77</strain>
    </source>
</reference>
<organism evidence="1 2">
    <name type="scientific">Paraburkholderia sabiae</name>
    <dbReference type="NCBI Taxonomy" id="273251"/>
    <lineage>
        <taxon>Bacteria</taxon>
        <taxon>Pseudomonadati</taxon>
        <taxon>Pseudomonadota</taxon>
        <taxon>Betaproteobacteria</taxon>
        <taxon>Burkholderiales</taxon>
        <taxon>Burkholderiaceae</taxon>
        <taxon>Paraburkholderia</taxon>
    </lineage>
</organism>